<evidence type="ECO:0000313" key="3">
    <source>
        <dbReference type="Proteomes" id="UP000597762"/>
    </source>
</evidence>
<evidence type="ECO:0000313" key="2">
    <source>
        <dbReference type="EMBL" id="CAE1303801.1"/>
    </source>
</evidence>
<keyword evidence="1" id="KW-0812">Transmembrane</keyword>
<feature type="transmembrane region" description="Helical" evidence="1">
    <location>
        <begin position="97"/>
        <end position="116"/>
    </location>
</feature>
<protein>
    <submittedName>
        <fullName evidence="2">Uncharacterized protein</fullName>
    </submittedName>
</protein>
<dbReference type="Proteomes" id="UP000597762">
    <property type="component" value="Unassembled WGS sequence"/>
</dbReference>
<dbReference type="AlphaFoldDB" id="A0A812DIA8"/>
<keyword evidence="1" id="KW-1133">Transmembrane helix</keyword>
<sequence>MSWRVVGSEQQQPPTCCSRQQIISLAYLINICRKDSKLINFCFLFFCFSIPSPPLQILTGNIKPSVNNGVRHKARGLFEQIGCETKLLLQSKSLNHFLSLFHYNIPFFFVSLFAYYLSFYNKYQMVSFVYIFFLTIQLYSQFTQFYSFNVLPRPHFLFLTYCYFSLSYCYFSLSFIIAYLSFLSFVISFTISSSSSSSLLSFGCY</sequence>
<evidence type="ECO:0000256" key="1">
    <source>
        <dbReference type="SAM" id="Phobius"/>
    </source>
</evidence>
<feature type="transmembrane region" description="Helical" evidence="1">
    <location>
        <begin position="168"/>
        <end position="191"/>
    </location>
</feature>
<accession>A0A812DIA8</accession>
<feature type="transmembrane region" description="Helical" evidence="1">
    <location>
        <begin position="38"/>
        <end position="58"/>
    </location>
</feature>
<gene>
    <name evidence="2" type="ORF">SPHA_56553</name>
</gene>
<keyword evidence="1" id="KW-0472">Membrane</keyword>
<comment type="caution">
    <text evidence="2">The sequence shown here is derived from an EMBL/GenBank/DDBJ whole genome shotgun (WGS) entry which is preliminary data.</text>
</comment>
<keyword evidence="3" id="KW-1185">Reference proteome</keyword>
<dbReference type="EMBL" id="CAHIKZ030003744">
    <property type="protein sequence ID" value="CAE1303801.1"/>
    <property type="molecule type" value="Genomic_DNA"/>
</dbReference>
<proteinExistence type="predicted"/>
<organism evidence="2 3">
    <name type="scientific">Acanthosepion pharaonis</name>
    <name type="common">Pharaoh cuttlefish</name>
    <name type="synonym">Sepia pharaonis</name>
    <dbReference type="NCBI Taxonomy" id="158019"/>
    <lineage>
        <taxon>Eukaryota</taxon>
        <taxon>Metazoa</taxon>
        <taxon>Spiralia</taxon>
        <taxon>Lophotrochozoa</taxon>
        <taxon>Mollusca</taxon>
        <taxon>Cephalopoda</taxon>
        <taxon>Coleoidea</taxon>
        <taxon>Decapodiformes</taxon>
        <taxon>Sepiida</taxon>
        <taxon>Sepiina</taxon>
        <taxon>Sepiidae</taxon>
        <taxon>Acanthosepion</taxon>
    </lineage>
</organism>
<feature type="transmembrane region" description="Helical" evidence="1">
    <location>
        <begin position="128"/>
        <end position="148"/>
    </location>
</feature>
<reference evidence="2" key="1">
    <citation type="submission" date="2021-01" db="EMBL/GenBank/DDBJ databases">
        <authorList>
            <person name="Li R."/>
            <person name="Bekaert M."/>
        </authorList>
    </citation>
    <scope>NUCLEOTIDE SEQUENCE</scope>
    <source>
        <strain evidence="2">Farmed</strain>
    </source>
</reference>
<name>A0A812DIA8_ACAPH</name>